<sequence length="297" mass="32874">MNEPTSAETIIVIGASSLIAQAFIEHAIAIHHSTVDNNSAHNSAVQAGDLPLNIITVSRQPQLTLAHLTNNIVHQHFYCDYQQTSIIECISHISEVAGKVSRIIMCNGILHSQTAEAQINPKTQIQPHTHTHTQQPSLMPEKRIEDIDAHSLEQLFYANSIVPMLWLSALTPLLSQPRHKVSGEQKCVISILSARVGSISDNRLGGWYGYRASKAALNMLIKTTAVEYARRLKRVKLIAFHPGTTDTPLSKPFQANVPAGKLFTPEFVASQLYNIMENSEPDGEASYLDWQGKEISW</sequence>
<gene>
    <name evidence="1" type="ORF">EGC82_05105</name>
</gene>
<name>A0A3G8LTS0_9GAMM</name>
<dbReference type="InterPro" id="IPR051468">
    <property type="entry name" value="Fungal_SecMetab_SDRs"/>
</dbReference>
<dbReference type="GO" id="GO:0005737">
    <property type="term" value="C:cytoplasm"/>
    <property type="evidence" value="ECO:0007669"/>
    <property type="project" value="TreeGrafter"/>
</dbReference>
<dbReference type="AlphaFoldDB" id="A0A3G8LTS0"/>
<dbReference type="PANTHER" id="PTHR43544">
    <property type="entry name" value="SHORT-CHAIN DEHYDROGENASE/REDUCTASE"/>
    <property type="match status" value="1"/>
</dbReference>
<dbReference type="Gene3D" id="3.40.50.720">
    <property type="entry name" value="NAD(P)-binding Rossmann-like Domain"/>
    <property type="match status" value="1"/>
</dbReference>
<dbReference type="RefSeq" id="WP_124729799.1">
    <property type="nucleotide sequence ID" value="NZ_CBCSKC010000008.1"/>
</dbReference>
<dbReference type="GO" id="GO:0016491">
    <property type="term" value="F:oxidoreductase activity"/>
    <property type="evidence" value="ECO:0007669"/>
    <property type="project" value="TreeGrafter"/>
</dbReference>
<protein>
    <submittedName>
        <fullName evidence="1">SDR family NAD(P)-dependent oxidoreductase</fullName>
    </submittedName>
</protein>
<evidence type="ECO:0000313" key="2">
    <source>
        <dbReference type="Proteomes" id="UP000278035"/>
    </source>
</evidence>
<dbReference type="InterPro" id="IPR002347">
    <property type="entry name" value="SDR_fam"/>
</dbReference>
<organism evidence="1 2">
    <name type="scientific">Shewanella livingstonensis</name>
    <dbReference type="NCBI Taxonomy" id="150120"/>
    <lineage>
        <taxon>Bacteria</taxon>
        <taxon>Pseudomonadati</taxon>
        <taxon>Pseudomonadota</taxon>
        <taxon>Gammaproteobacteria</taxon>
        <taxon>Alteromonadales</taxon>
        <taxon>Shewanellaceae</taxon>
        <taxon>Shewanella</taxon>
    </lineage>
</organism>
<keyword evidence="2" id="KW-1185">Reference proteome</keyword>
<dbReference type="PRINTS" id="PR00081">
    <property type="entry name" value="GDHRDH"/>
</dbReference>
<proteinExistence type="predicted"/>
<dbReference type="SUPFAM" id="SSF51735">
    <property type="entry name" value="NAD(P)-binding Rossmann-fold domains"/>
    <property type="match status" value="1"/>
</dbReference>
<evidence type="ECO:0000313" key="1">
    <source>
        <dbReference type="EMBL" id="AZG72200.1"/>
    </source>
</evidence>
<dbReference type="KEGG" id="slj:EGC82_05105"/>
<dbReference type="PANTHER" id="PTHR43544:SF12">
    <property type="entry name" value="NAD(P)-BINDING ROSSMANN-FOLD SUPERFAMILY PROTEIN"/>
    <property type="match status" value="1"/>
</dbReference>
<dbReference type="Proteomes" id="UP000278035">
    <property type="component" value="Chromosome"/>
</dbReference>
<accession>A0A3G8LTS0</accession>
<dbReference type="Pfam" id="PF00106">
    <property type="entry name" value="adh_short"/>
    <property type="match status" value="1"/>
</dbReference>
<dbReference type="InterPro" id="IPR036291">
    <property type="entry name" value="NAD(P)-bd_dom_sf"/>
</dbReference>
<dbReference type="OrthoDB" id="9785826at2"/>
<reference evidence="2" key="1">
    <citation type="submission" date="2018-11" db="EMBL/GenBank/DDBJ databases">
        <title>Shewanella sp. M2.</title>
        <authorList>
            <person name="Hwang Y.J."/>
            <person name="Hwang C.Y."/>
        </authorList>
    </citation>
    <scope>NUCLEOTIDE SEQUENCE [LARGE SCALE GENOMIC DNA]</scope>
    <source>
        <strain evidence="2">LMG 19866</strain>
    </source>
</reference>
<dbReference type="EMBL" id="CP034015">
    <property type="protein sequence ID" value="AZG72200.1"/>
    <property type="molecule type" value="Genomic_DNA"/>
</dbReference>